<keyword evidence="1" id="KW-0479">Metal-binding</keyword>
<feature type="domain" description="CCHC-type" evidence="3">
    <location>
        <begin position="444"/>
        <end position="458"/>
    </location>
</feature>
<sequence length="907" mass="101051">MSSEKGSARGRTNSTSSKGNCPSSSSNSVPSPMSADQYAMDLGFTTVTRSRSRSSDIRIGSPTESSTPPRPSANLIRPSGRVVQMRPHASPSSNRESSTPPTTYSQAVTPNKRCLAMVVRITGTMPQVRPRKHPNAEASNAAREAAMGRNVEEQLLDRLAQRLILGIWSTQSDPEKKYGIERLKALGATTFAGTTNPADAEAWLTLIEKCFRVTRCPEDRKVELAAFLLQNGAEDWWRMEESRRRTTGDISWNEFKKAFFDKFYPRSFRDAKRNEFLRLTKGLMTIAEYEKNYTELSMYATRVIEDEVERCKRFEEGLREEIRTPVTACADWNDFSKLVEAALRVEKSLNERKQERETSKNVCTFSSSMHRNRQGKERSGRFVPGVSSRENFKSQYSGSSFSKSGSSRGAQRSSGSSHPISSTGGSHIARSDRVVSESSKSSVCYNCGQPGHYRRDCPHLIPGGNTILKTTSQTVSQQPRITRTSGEGSSGGKQKGPVGCSRQEGKVFAMTQQEAADAPNVVTGTLSIFNKSAHVLMDPGATHSFVSIMFTVGIDKELESLTEELLISTPVGDSFIVNSVYQKCSILIDGETLEVDLIPLNIQEFDVILGMDFLSNHYASLNCHQKEIVFKRPGMSEILFRGDRKILLTCVISALKANKLLTKGCTVYLVNVIDTHVSKLKLEDILVVREFPDVFPEELSGLPPDREIEFSIDLVPGTTPISQAPYRMAPMELRELKSQLQELVDKGFIRPSVSSWGAPVLFVKKKDGTLKLCIDYRQLNKVTIRNKYSLPRIDDLFDQLRGASVFSKIDLRSGYHQLKVKESDISKTAFRTRYGHYEFLVMPFGLTNAPTAFMDLMNRRINVVGLALDYCFGQVLETGDPHISYALWGMHYNTTGCCSLVGVTSGW</sequence>
<dbReference type="InterPro" id="IPR005162">
    <property type="entry name" value="Retrotrans_gag_dom"/>
</dbReference>
<dbReference type="InterPro" id="IPR032567">
    <property type="entry name" value="RTL1-rel"/>
</dbReference>
<dbReference type="Gene3D" id="2.40.70.10">
    <property type="entry name" value="Acid Proteases"/>
    <property type="match status" value="1"/>
</dbReference>
<dbReference type="InterPro" id="IPR043128">
    <property type="entry name" value="Rev_trsase/Diguanyl_cyclase"/>
</dbReference>
<dbReference type="InterPro" id="IPR001878">
    <property type="entry name" value="Znf_CCHC"/>
</dbReference>
<feature type="compositionally biased region" description="Polar residues" evidence="2">
    <location>
        <begin position="90"/>
        <end position="109"/>
    </location>
</feature>
<feature type="region of interest" description="Disordered" evidence="2">
    <location>
        <begin position="351"/>
        <end position="434"/>
    </location>
</feature>
<accession>A0ABM3KUR3</accession>
<dbReference type="SUPFAM" id="SSF50630">
    <property type="entry name" value="Acid proteases"/>
    <property type="match status" value="1"/>
</dbReference>
<dbReference type="Pfam" id="PF00078">
    <property type="entry name" value="RVT_1"/>
    <property type="match status" value="1"/>
</dbReference>
<dbReference type="PANTHER" id="PTHR15503:SF45">
    <property type="entry name" value="RNA-DIRECTED DNA POLYMERASE HOMOLOG"/>
    <property type="match status" value="1"/>
</dbReference>
<reference evidence="5" key="1">
    <citation type="submission" date="2025-08" db="UniProtKB">
        <authorList>
            <consortium name="RefSeq"/>
        </authorList>
    </citation>
    <scope>IDENTIFICATION</scope>
    <source>
        <tissue evidence="5">Stem</tissue>
    </source>
</reference>
<dbReference type="PANTHER" id="PTHR15503">
    <property type="entry name" value="LDOC1 RELATED"/>
    <property type="match status" value="1"/>
</dbReference>
<dbReference type="Gene3D" id="3.10.10.10">
    <property type="entry name" value="HIV Type 1 Reverse Transcriptase, subunit A, domain 1"/>
    <property type="match status" value="1"/>
</dbReference>
<dbReference type="Pfam" id="PF00098">
    <property type="entry name" value="zf-CCHC"/>
    <property type="match status" value="1"/>
</dbReference>
<dbReference type="CDD" id="cd00303">
    <property type="entry name" value="retropepsin_like"/>
    <property type="match status" value="1"/>
</dbReference>
<dbReference type="InterPro" id="IPR043502">
    <property type="entry name" value="DNA/RNA_pol_sf"/>
</dbReference>
<dbReference type="Gene3D" id="3.30.70.270">
    <property type="match status" value="1"/>
</dbReference>
<keyword evidence="4" id="KW-1185">Reference proteome</keyword>
<dbReference type="SMART" id="SM00343">
    <property type="entry name" value="ZnF_C2HC"/>
    <property type="match status" value="1"/>
</dbReference>
<dbReference type="InterPro" id="IPR000477">
    <property type="entry name" value="RT_dom"/>
</dbReference>
<dbReference type="InterPro" id="IPR036875">
    <property type="entry name" value="Znf_CCHC_sf"/>
</dbReference>
<dbReference type="Proteomes" id="UP001652600">
    <property type="component" value="Chromosome 6"/>
</dbReference>
<proteinExistence type="predicted"/>
<dbReference type="Pfam" id="PF03732">
    <property type="entry name" value="Retrotrans_gag"/>
    <property type="match status" value="1"/>
</dbReference>
<dbReference type="SUPFAM" id="SSF57756">
    <property type="entry name" value="Retrovirus zinc finger-like domains"/>
    <property type="match status" value="1"/>
</dbReference>
<keyword evidence="1" id="KW-0863">Zinc-finger</keyword>
<dbReference type="InterPro" id="IPR021109">
    <property type="entry name" value="Peptidase_aspartic_dom_sf"/>
</dbReference>
<feature type="compositionally biased region" description="Low complexity" evidence="2">
    <location>
        <begin position="57"/>
        <end position="67"/>
    </location>
</feature>
<dbReference type="GeneID" id="127149710"/>
<keyword evidence="1" id="KW-0862">Zinc</keyword>
<dbReference type="Gene3D" id="4.10.60.10">
    <property type="entry name" value="Zinc finger, CCHC-type"/>
    <property type="match status" value="1"/>
</dbReference>
<dbReference type="RefSeq" id="XP_050941530.1">
    <property type="nucleotide sequence ID" value="XM_051085573.1"/>
</dbReference>
<evidence type="ECO:0000256" key="1">
    <source>
        <dbReference type="PROSITE-ProRule" id="PRU00047"/>
    </source>
</evidence>
<feature type="compositionally biased region" description="Low complexity" evidence="2">
    <location>
        <begin position="393"/>
        <end position="428"/>
    </location>
</feature>
<dbReference type="Pfam" id="PF08284">
    <property type="entry name" value="RVP_2"/>
    <property type="match status" value="1"/>
</dbReference>
<evidence type="ECO:0000256" key="2">
    <source>
        <dbReference type="SAM" id="MobiDB-lite"/>
    </source>
</evidence>
<organism evidence="4 5">
    <name type="scientific">Cucumis melo</name>
    <name type="common">Muskmelon</name>
    <dbReference type="NCBI Taxonomy" id="3656"/>
    <lineage>
        <taxon>Eukaryota</taxon>
        <taxon>Viridiplantae</taxon>
        <taxon>Streptophyta</taxon>
        <taxon>Embryophyta</taxon>
        <taxon>Tracheophyta</taxon>
        <taxon>Spermatophyta</taxon>
        <taxon>Magnoliopsida</taxon>
        <taxon>eudicotyledons</taxon>
        <taxon>Gunneridae</taxon>
        <taxon>Pentapetalae</taxon>
        <taxon>rosids</taxon>
        <taxon>fabids</taxon>
        <taxon>Cucurbitales</taxon>
        <taxon>Cucurbitaceae</taxon>
        <taxon>Benincaseae</taxon>
        <taxon>Cucumis</taxon>
    </lineage>
</organism>
<evidence type="ECO:0000259" key="3">
    <source>
        <dbReference type="PROSITE" id="PS50158"/>
    </source>
</evidence>
<feature type="compositionally biased region" description="Polar residues" evidence="2">
    <location>
        <begin position="471"/>
        <end position="484"/>
    </location>
</feature>
<protein>
    <submittedName>
        <fullName evidence="5">Uncharacterized protein LOC127149710</fullName>
    </submittedName>
</protein>
<gene>
    <name evidence="5" type="primary">LOC127149710</name>
</gene>
<name>A0ABM3KUR3_CUCME</name>
<dbReference type="PROSITE" id="PS50158">
    <property type="entry name" value="ZF_CCHC"/>
    <property type="match status" value="1"/>
</dbReference>
<dbReference type="CDD" id="cd01647">
    <property type="entry name" value="RT_LTR"/>
    <property type="match status" value="1"/>
</dbReference>
<evidence type="ECO:0000313" key="5">
    <source>
        <dbReference type="RefSeq" id="XP_050941530.1"/>
    </source>
</evidence>
<feature type="region of interest" description="Disordered" evidence="2">
    <location>
        <begin position="1"/>
        <end position="109"/>
    </location>
</feature>
<feature type="compositionally biased region" description="Polar residues" evidence="2">
    <location>
        <begin position="360"/>
        <end position="369"/>
    </location>
</feature>
<dbReference type="SUPFAM" id="SSF56672">
    <property type="entry name" value="DNA/RNA polymerases"/>
    <property type="match status" value="1"/>
</dbReference>
<feature type="region of interest" description="Disordered" evidence="2">
    <location>
        <begin position="471"/>
        <end position="500"/>
    </location>
</feature>
<evidence type="ECO:0000313" key="4">
    <source>
        <dbReference type="Proteomes" id="UP001652600"/>
    </source>
</evidence>
<feature type="compositionally biased region" description="Low complexity" evidence="2">
    <location>
        <begin position="13"/>
        <end position="34"/>
    </location>
</feature>